<dbReference type="NCBIfam" id="TIGR02225">
    <property type="entry name" value="recomb_XerD"/>
    <property type="match status" value="1"/>
</dbReference>
<dbReference type="Proteomes" id="UP000832011">
    <property type="component" value="Chromosome"/>
</dbReference>
<feature type="active site" description="O-(3'-phospho-DNA)-tyrosine intermediate" evidence="11">
    <location>
        <position position="276"/>
    </location>
</feature>
<keyword evidence="5 11" id="KW-0132">Cell division</keyword>
<dbReference type="CDD" id="cd00798">
    <property type="entry name" value="INT_XerDC_C"/>
    <property type="match status" value="1"/>
</dbReference>
<evidence type="ECO:0000256" key="8">
    <source>
        <dbReference type="ARBA" id="ARBA00023125"/>
    </source>
</evidence>
<keyword evidence="4 11" id="KW-0963">Cytoplasm</keyword>
<dbReference type="RefSeq" id="WP_058304825.1">
    <property type="nucleotide sequence ID" value="NZ_CABKVG010000005.1"/>
</dbReference>
<keyword evidence="6 11" id="KW-0159">Chromosome partition</keyword>
<feature type="active site" evidence="11">
    <location>
        <position position="267"/>
    </location>
</feature>
<comment type="similarity">
    <text evidence="2 11">Belongs to the 'phage' integrase family. XerD subfamily.</text>
</comment>
<dbReference type="HAMAP" id="MF_01808">
    <property type="entry name" value="Recomb_XerC_XerD"/>
    <property type="match status" value="1"/>
</dbReference>
<protein>
    <recommendedName>
        <fullName evidence="3 11">Tyrosine recombinase XerD</fullName>
    </recommendedName>
</protein>
<dbReference type="PANTHER" id="PTHR30349:SF90">
    <property type="entry name" value="TYROSINE RECOMBINASE XERD"/>
    <property type="match status" value="1"/>
</dbReference>
<feature type="active site" evidence="11">
    <location>
        <position position="147"/>
    </location>
</feature>
<dbReference type="SUPFAM" id="SSF56349">
    <property type="entry name" value="DNA breaking-rejoining enzymes"/>
    <property type="match status" value="1"/>
</dbReference>
<evidence type="ECO:0000256" key="2">
    <source>
        <dbReference type="ARBA" id="ARBA00010450"/>
    </source>
</evidence>
<dbReference type="Pfam" id="PF00589">
    <property type="entry name" value="Phage_integrase"/>
    <property type="match status" value="1"/>
</dbReference>
<dbReference type="HAMAP" id="MF_01807">
    <property type="entry name" value="Recomb_XerD"/>
    <property type="match status" value="1"/>
</dbReference>
<evidence type="ECO:0000256" key="3">
    <source>
        <dbReference type="ARBA" id="ARBA00015810"/>
    </source>
</evidence>
<evidence type="ECO:0000256" key="4">
    <source>
        <dbReference type="ARBA" id="ARBA00022490"/>
    </source>
</evidence>
<dbReference type="InterPro" id="IPR023009">
    <property type="entry name" value="Tyrosine_recombinase_XerC/XerD"/>
</dbReference>
<evidence type="ECO:0000259" key="13">
    <source>
        <dbReference type="PROSITE" id="PS51900"/>
    </source>
</evidence>
<dbReference type="InterPro" id="IPR013762">
    <property type="entry name" value="Integrase-like_cat_sf"/>
</dbReference>
<feature type="active site" evidence="11">
    <location>
        <position position="244"/>
    </location>
</feature>
<keyword evidence="15" id="KW-1185">Reference proteome</keyword>
<dbReference type="SUPFAM" id="SSF47823">
    <property type="entry name" value="lambda integrase-like, N-terminal domain"/>
    <property type="match status" value="1"/>
</dbReference>
<evidence type="ECO:0000259" key="12">
    <source>
        <dbReference type="PROSITE" id="PS51898"/>
    </source>
</evidence>
<comment type="function">
    <text evidence="11">Site-specific tyrosine recombinase, which acts by catalyzing the cutting and rejoining of the recombining DNA molecules. The XerC-XerD complex is essential to convert dimers of the bacterial chromosome into monomers to permit their segregation at cell division. It also contributes to the segregational stability of plasmids.</text>
</comment>
<keyword evidence="8 11" id="KW-0238">DNA-binding</keyword>
<dbReference type="EMBL" id="CP091511">
    <property type="protein sequence ID" value="UOO90496.1"/>
    <property type="molecule type" value="Genomic_DNA"/>
</dbReference>
<evidence type="ECO:0000256" key="10">
    <source>
        <dbReference type="ARBA" id="ARBA00023306"/>
    </source>
</evidence>
<comment type="subcellular location">
    <subcellularLocation>
        <location evidence="1 11">Cytoplasm</location>
    </subcellularLocation>
</comment>
<keyword evidence="9 11" id="KW-0233">DNA recombination</keyword>
<dbReference type="Pfam" id="PF02899">
    <property type="entry name" value="Phage_int_SAM_1"/>
    <property type="match status" value="1"/>
</dbReference>
<dbReference type="Gene3D" id="1.10.443.10">
    <property type="entry name" value="Intergrase catalytic core"/>
    <property type="match status" value="1"/>
</dbReference>
<accession>A0ABY4E414</accession>
<dbReference type="PANTHER" id="PTHR30349">
    <property type="entry name" value="PHAGE INTEGRASE-RELATED"/>
    <property type="match status" value="1"/>
</dbReference>
<gene>
    <name evidence="11 14" type="primary">xerD</name>
    <name evidence="14" type="ORF">LVJ82_05855</name>
</gene>
<dbReference type="InterPro" id="IPR010998">
    <property type="entry name" value="Integrase_recombinase_N"/>
</dbReference>
<dbReference type="PROSITE" id="PS51900">
    <property type="entry name" value="CB"/>
    <property type="match status" value="1"/>
</dbReference>
<evidence type="ECO:0000256" key="1">
    <source>
        <dbReference type="ARBA" id="ARBA00004496"/>
    </source>
</evidence>
<organism evidence="14 15">
    <name type="scientific">Vitreoscilla massiliensis</name>
    <dbReference type="NCBI Taxonomy" id="1689272"/>
    <lineage>
        <taxon>Bacteria</taxon>
        <taxon>Pseudomonadati</taxon>
        <taxon>Pseudomonadota</taxon>
        <taxon>Betaproteobacteria</taxon>
        <taxon>Neisseriales</taxon>
        <taxon>Neisseriaceae</taxon>
        <taxon>Vitreoscilla</taxon>
    </lineage>
</organism>
<feature type="domain" description="Core-binding (CB)" evidence="13">
    <location>
        <begin position="4"/>
        <end position="86"/>
    </location>
</feature>
<comment type="subunit">
    <text evidence="11">Forms a cyclic heterotetrameric complex composed of two molecules of XerC and two molecules of XerD.</text>
</comment>
<evidence type="ECO:0000256" key="5">
    <source>
        <dbReference type="ARBA" id="ARBA00022618"/>
    </source>
</evidence>
<evidence type="ECO:0000256" key="7">
    <source>
        <dbReference type="ARBA" id="ARBA00022908"/>
    </source>
</evidence>
<evidence type="ECO:0000313" key="15">
    <source>
        <dbReference type="Proteomes" id="UP000832011"/>
    </source>
</evidence>
<feature type="domain" description="Tyr recombinase" evidence="12">
    <location>
        <begin position="107"/>
        <end position="289"/>
    </location>
</feature>
<dbReference type="Gene3D" id="1.10.150.130">
    <property type="match status" value="1"/>
</dbReference>
<dbReference type="InterPro" id="IPR011932">
    <property type="entry name" value="Recomb_XerD"/>
</dbReference>
<proteinExistence type="inferred from homology"/>
<reference evidence="14 15" key="1">
    <citation type="journal article" date="2022" name="Res Sq">
        <title>Evolution of multicellular longitudinally dividing oral cavity symbionts (Neisseriaceae).</title>
        <authorList>
            <person name="Nyongesa S."/>
            <person name="Weber P."/>
            <person name="Bernet E."/>
            <person name="Pullido F."/>
            <person name="Nieckarz M."/>
            <person name="Delaby M."/>
            <person name="Nieves C."/>
            <person name="Viehboeck T."/>
            <person name="Krause N."/>
            <person name="Rivera-Millot A."/>
            <person name="Nakamura A."/>
            <person name="Vischer N."/>
            <person name="VanNieuwenhze M."/>
            <person name="Brun Y."/>
            <person name="Cava F."/>
            <person name="Bulgheresi S."/>
            <person name="Veyrier F."/>
        </authorList>
    </citation>
    <scope>NUCLEOTIDE SEQUENCE [LARGE SCALE GENOMIC DNA]</scope>
    <source>
        <strain evidence="14 15">SN4</strain>
    </source>
</reference>
<keyword evidence="10 11" id="KW-0131">Cell cycle</keyword>
<dbReference type="NCBIfam" id="NF001399">
    <property type="entry name" value="PRK00283.1"/>
    <property type="match status" value="1"/>
</dbReference>
<evidence type="ECO:0000313" key="14">
    <source>
        <dbReference type="EMBL" id="UOO90496.1"/>
    </source>
</evidence>
<feature type="active site" evidence="11">
    <location>
        <position position="171"/>
    </location>
</feature>
<dbReference type="InterPro" id="IPR004107">
    <property type="entry name" value="Integrase_SAM-like_N"/>
</dbReference>
<dbReference type="PROSITE" id="PS51898">
    <property type="entry name" value="TYR_RECOMBINASE"/>
    <property type="match status" value="1"/>
</dbReference>
<evidence type="ECO:0000256" key="9">
    <source>
        <dbReference type="ARBA" id="ARBA00023172"/>
    </source>
</evidence>
<evidence type="ECO:0000256" key="11">
    <source>
        <dbReference type="HAMAP-Rule" id="MF_01807"/>
    </source>
</evidence>
<keyword evidence="7 11" id="KW-0229">DNA integration</keyword>
<dbReference type="InterPro" id="IPR002104">
    <property type="entry name" value="Integrase_catalytic"/>
</dbReference>
<name>A0ABY4E414_9NEIS</name>
<sequence>MNALTPTDYIDLLLEQLWLQERLSQNTLDAYRRDLHKLHDRLLTEHVHWFNCDGVQLSHALFNNDEKPTSQARALSACKRLYAYFNEQNLKHQEPLFYLQRPKIGRALPPIITEDQIDALLAAPDVDSPHGLRDKALLELMYATGMRVSEAVGLQLGYVDLQQGVVTTIGKGDKQRLIPLGEEACEWMAEYLLHARPFLLKQKPCDYVFVSQKRVGMTRQLAWMIVDKYATQIGIQHISPHKLRHAFATHLVNHGADLRVVQMLLGHADINTTQIYTHVANERLKHLIEQHHPRG</sequence>
<evidence type="ECO:0000256" key="6">
    <source>
        <dbReference type="ARBA" id="ARBA00022829"/>
    </source>
</evidence>
<dbReference type="InterPro" id="IPR050090">
    <property type="entry name" value="Tyrosine_recombinase_XerCD"/>
</dbReference>
<dbReference type="InterPro" id="IPR011010">
    <property type="entry name" value="DNA_brk_join_enz"/>
</dbReference>
<dbReference type="InterPro" id="IPR044068">
    <property type="entry name" value="CB"/>
</dbReference>
<feature type="active site" evidence="11">
    <location>
        <position position="241"/>
    </location>
</feature>